<dbReference type="Gene3D" id="1.10.238.10">
    <property type="entry name" value="EF-hand"/>
    <property type="match status" value="1"/>
</dbReference>
<dbReference type="PROSITE" id="PS00018">
    <property type="entry name" value="EF_HAND_1"/>
    <property type="match status" value="1"/>
</dbReference>
<evidence type="ECO:0000313" key="4">
    <source>
        <dbReference type="Proteomes" id="UP001158576"/>
    </source>
</evidence>
<dbReference type="Proteomes" id="UP001158576">
    <property type="component" value="Chromosome 2"/>
</dbReference>
<evidence type="ECO:0000256" key="1">
    <source>
        <dbReference type="ARBA" id="ARBA00022837"/>
    </source>
</evidence>
<organism evidence="3 4">
    <name type="scientific">Oikopleura dioica</name>
    <name type="common">Tunicate</name>
    <dbReference type="NCBI Taxonomy" id="34765"/>
    <lineage>
        <taxon>Eukaryota</taxon>
        <taxon>Metazoa</taxon>
        <taxon>Chordata</taxon>
        <taxon>Tunicata</taxon>
        <taxon>Appendicularia</taxon>
        <taxon>Copelata</taxon>
        <taxon>Oikopleuridae</taxon>
        <taxon>Oikopleura</taxon>
    </lineage>
</organism>
<dbReference type="InterPro" id="IPR011992">
    <property type="entry name" value="EF-hand-dom_pair"/>
</dbReference>
<dbReference type="EMBL" id="OU015567">
    <property type="protein sequence ID" value="CAG5113092.1"/>
    <property type="molecule type" value="Genomic_DNA"/>
</dbReference>
<dbReference type="PANTHER" id="PTHR47065">
    <property type="entry name" value="EF-HAND CALCIUM-BINDING DOMAIN-CONTAINING PROTEIN 9"/>
    <property type="match status" value="1"/>
</dbReference>
<dbReference type="PANTHER" id="PTHR47065:SF1">
    <property type="entry name" value="EF-HAND CALCIUM-BINDING DOMAIN-CONTAINING PROTEIN 9"/>
    <property type="match status" value="1"/>
</dbReference>
<dbReference type="SUPFAM" id="SSF47473">
    <property type="entry name" value="EF-hand"/>
    <property type="match status" value="1"/>
</dbReference>
<dbReference type="InterPro" id="IPR042798">
    <property type="entry name" value="EFCAB9"/>
</dbReference>
<reference evidence="3 4" key="1">
    <citation type="submission" date="2021-04" db="EMBL/GenBank/DDBJ databases">
        <authorList>
            <person name="Bliznina A."/>
        </authorList>
    </citation>
    <scope>NUCLEOTIDE SEQUENCE [LARGE SCALE GENOMIC DNA]</scope>
</reference>
<keyword evidence="4" id="KW-1185">Reference proteome</keyword>
<dbReference type="CDD" id="cd00051">
    <property type="entry name" value="EFh"/>
    <property type="match status" value="1"/>
</dbReference>
<name>A0ABN7TCG2_OIKDI</name>
<gene>
    <name evidence="3" type="ORF">OKIOD_LOCUS16000</name>
</gene>
<dbReference type="InterPro" id="IPR018247">
    <property type="entry name" value="EF_Hand_1_Ca_BS"/>
</dbReference>
<dbReference type="PROSITE" id="PS50222">
    <property type="entry name" value="EF_HAND_2"/>
    <property type="match status" value="1"/>
</dbReference>
<dbReference type="InterPro" id="IPR002048">
    <property type="entry name" value="EF_hand_dom"/>
</dbReference>
<accession>A0ABN7TCG2</accession>
<dbReference type="SMART" id="SM00054">
    <property type="entry name" value="EFh"/>
    <property type="match status" value="2"/>
</dbReference>
<protein>
    <submittedName>
        <fullName evidence="3">Oidioi.mRNA.OKI2018_I69.chr2.g7235.t1.cds</fullName>
    </submittedName>
</protein>
<feature type="domain" description="EF-hand" evidence="2">
    <location>
        <begin position="135"/>
        <end position="170"/>
    </location>
</feature>
<proteinExistence type="predicted"/>
<keyword evidence="1" id="KW-0106">Calcium</keyword>
<sequence>MVEIKSKLLSSMHLDRSYSLFTVKNAAVLLELFNLLDVHEIGQLNDIQFTSFLKTVTAFSHDSVERVFKMVDNGTGQITWENFYLVCAILISLKDRTEKQFLFRHSKIVFGLMDEDGGGTISAEEFKRYGFLFNLNDQSIGELFQEFDVSGDDELDYKEFRMFAMACIDKQRELEQQQEEEEGKEKSSCIIL</sequence>
<evidence type="ECO:0000259" key="2">
    <source>
        <dbReference type="PROSITE" id="PS50222"/>
    </source>
</evidence>
<evidence type="ECO:0000313" key="3">
    <source>
        <dbReference type="EMBL" id="CAG5113092.1"/>
    </source>
</evidence>